<evidence type="ECO:0000256" key="7">
    <source>
        <dbReference type="SAM" id="MobiDB-lite"/>
    </source>
</evidence>
<evidence type="ECO:0000256" key="4">
    <source>
        <dbReference type="ARBA" id="ARBA00022490"/>
    </source>
</evidence>
<organism evidence="9 10">
    <name type="scientific">Cylindrodendrum hubeiense</name>
    <dbReference type="NCBI Taxonomy" id="595255"/>
    <lineage>
        <taxon>Eukaryota</taxon>
        <taxon>Fungi</taxon>
        <taxon>Dikarya</taxon>
        <taxon>Ascomycota</taxon>
        <taxon>Pezizomycotina</taxon>
        <taxon>Sordariomycetes</taxon>
        <taxon>Hypocreomycetidae</taxon>
        <taxon>Hypocreales</taxon>
        <taxon>Nectriaceae</taxon>
        <taxon>Cylindrodendrum</taxon>
    </lineage>
</organism>
<dbReference type="Pfam" id="PF10602">
    <property type="entry name" value="RPN7"/>
    <property type="match status" value="1"/>
</dbReference>
<comment type="similarity">
    <text evidence="3">Belongs to the CSN1 family.</text>
</comment>
<comment type="subcellular location">
    <subcellularLocation>
        <location evidence="2">Cytoplasm</location>
    </subcellularLocation>
    <subcellularLocation>
        <location evidence="1">Nucleus</location>
    </subcellularLocation>
</comment>
<keyword evidence="10" id="KW-1185">Reference proteome</keyword>
<reference evidence="9" key="1">
    <citation type="submission" date="2020-03" db="EMBL/GenBank/DDBJ databases">
        <title>Draft Genome Sequence of Cylindrodendrum hubeiense.</title>
        <authorList>
            <person name="Buettner E."/>
            <person name="Kellner H."/>
        </authorList>
    </citation>
    <scope>NUCLEOTIDE SEQUENCE</scope>
    <source>
        <strain evidence="9">IHI 201604</strain>
    </source>
</reference>
<feature type="compositionally biased region" description="Low complexity" evidence="7">
    <location>
        <begin position="147"/>
        <end position="163"/>
    </location>
</feature>
<gene>
    <name evidence="9" type="ORF">G7Z17_g11237</name>
</gene>
<comment type="caution">
    <text evidence="9">The sequence shown here is derived from an EMBL/GenBank/DDBJ whole genome shotgun (WGS) entry which is preliminary data.</text>
</comment>
<dbReference type="SUPFAM" id="SSF46785">
    <property type="entry name" value="Winged helix' DNA-binding domain"/>
    <property type="match status" value="1"/>
</dbReference>
<protein>
    <recommendedName>
        <fullName evidence="8">PCI domain-containing protein</fullName>
    </recommendedName>
</protein>
<evidence type="ECO:0000259" key="8">
    <source>
        <dbReference type="PROSITE" id="PS50250"/>
    </source>
</evidence>
<dbReference type="PANTHER" id="PTHR14145">
    <property type="entry name" value="26S PROTESOME SUBUNIT 6"/>
    <property type="match status" value="1"/>
</dbReference>
<dbReference type="OrthoDB" id="422427at2759"/>
<dbReference type="InterPro" id="IPR036390">
    <property type="entry name" value="WH_DNA-bd_sf"/>
</dbReference>
<proteinExistence type="inferred from homology"/>
<dbReference type="InterPro" id="IPR045135">
    <property type="entry name" value="Rpn7_N"/>
</dbReference>
<dbReference type="Proteomes" id="UP000722485">
    <property type="component" value="Unassembled WGS sequence"/>
</dbReference>
<evidence type="ECO:0000256" key="5">
    <source>
        <dbReference type="ARBA" id="ARBA00022790"/>
    </source>
</evidence>
<evidence type="ECO:0000256" key="3">
    <source>
        <dbReference type="ARBA" id="ARBA00008793"/>
    </source>
</evidence>
<name>A0A9P5LBI4_9HYPO</name>
<accession>A0A9P5LBI4</accession>
<evidence type="ECO:0000313" key="9">
    <source>
        <dbReference type="EMBL" id="KAF7542833.1"/>
    </source>
</evidence>
<dbReference type="PROSITE" id="PS50250">
    <property type="entry name" value="PCI"/>
    <property type="match status" value="1"/>
</dbReference>
<dbReference type="SMART" id="SM00088">
    <property type="entry name" value="PINT"/>
    <property type="match status" value="1"/>
</dbReference>
<feature type="domain" description="PCI" evidence="8">
    <location>
        <begin position="357"/>
        <end position="532"/>
    </location>
</feature>
<feature type="compositionally biased region" description="Low complexity" evidence="7">
    <location>
        <begin position="116"/>
        <end position="133"/>
    </location>
</feature>
<evidence type="ECO:0000256" key="1">
    <source>
        <dbReference type="ARBA" id="ARBA00004123"/>
    </source>
</evidence>
<keyword evidence="6" id="KW-0539">Nucleus</keyword>
<dbReference type="EMBL" id="JAANBB010000410">
    <property type="protein sequence ID" value="KAF7542833.1"/>
    <property type="molecule type" value="Genomic_DNA"/>
</dbReference>
<keyword evidence="5" id="KW-0736">Signalosome</keyword>
<dbReference type="GO" id="GO:0005737">
    <property type="term" value="C:cytoplasm"/>
    <property type="evidence" value="ECO:0007669"/>
    <property type="project" value="UniProtKB-SubCell"/>
</dbReference>
<dbReference type="PANTHER" id="PTHR14145:SF2">
    <property type="entry name" value="COP9 SIGNALOSOME COMPLEX SUBUNIT 1"/>
    <property type="match status" value="1"/>
</dbReference>
<dbReference type="InterPro" id="IPR000717">
    <property type="entry name" value="PCI_dom"/>
</dbReference>
<dbReference type="AlphaFoldDB" id="A0A9P5LBI4"/>
<sequence length="601" mass="66056">MYAYSVFYIVTFRTSDTRAGLDHLKVPLLTVTQVAQSMNRLLPIGAEDGNIESHVHSTLVSLALSMAEVPGTRPQTSFSSQVPVIAGELEGLDFKHAAATERVGTNAGGRSHSSWRISDSAVSSPPSRSRQVPHYSLPAARRTSTCSRPQTTSSGSSSASRTAESSVFCPSNSTYAMATSGSLLGFFTQMSNMNGVIVKDQPKLDLDLYLQNYTGRTRYDRLILIGKCSVPLCVDALKTAVTEAKAGTDVSRYREAWDYIRVAAPNEPEAQRDDAWIESAERANKAETARLETELKGYKNNLIKESIRMGNEDLGRHFENIGFLNEAAEAYSRMRQDVSTTKHIIDCGMHLVSVSLQRRDWAMVLNNLGKITGVQSGEDDKSSQAYTKIVSGIALLGLGHYQDAAKSFLLTDFSVPSTTHSHIASPNDVAIYGGLLALATMERKDLQTLRNDYMLDIYLQRHITAIYAQIRSKSIVQYFVPFSCVTLDSMNEAFAQEGESIEDELVAMIREGTLKARLDAKNKLLIAVVPDPRLEMQKNALEVARQYEQEAKERLRRMSLMAAGLEVAGSKKQHGGQGRAGIDEAWYDDAKALPSGVEAQD</sequence>
<keyword evidence="4" id="KW-0963">Cytoplasm</keyword>
<feature type="region of interest" description="Disordered" evidence="7">
    <location>
        <begin position="103"/>
        <end position="163"/>
    </location>
</feature>
<dbReference type="GO" id="GO:0008180">
    <property type="term" value="C:COP9 signalosome"/>
    <property type="evidence" value="ECO:0007669"/>
    <property type="project" value="UniProtKB-KW"/>
</dbReference>
<dbReference type="InterPro" id="IPR019585">
    <property type="entry name" value="Rpn7/CSN1"/>
</dbReference>
<dbReference type="Gene3D" id="1.25.40.570">
    <property type="match status" value="2"/>
</dbReference>
<evidence type="ECO:0000256" key="6">
    <source>
        <dbReference type="ARBA" id="ARBA00023242"/>
    </source>
</evidence>
<evidence type="ECO:0000256" key="2">
    <source>
        <dbReference type="ARBA" id="ARBA00004496"/>
    </source>
</evidence>
<evidence type="ECO:0000313" key="10">
    <source>
        <dbReference type="Proteomes" id="UP000722485"/>
    </source>
</evidence>